<dbReference type="PANTHER" id="PTHR42280">
    <property type="entry name" value="CITG FAMILY PROTEIN"/>
    <property type="match status" value="1"/>
</dbReference>
<name>H0HRA8_9HYPH</name>
<sequence length="281" mass="29987">MRFSREEISAAYEEACRLEIEALKPGNVHLFADGHGMTAGQFLLSAKVSAGPLTDPDLPVGRRILEAIRVTRQAVGINTNLGIVLLTAPLARAAEAAGGDLRENLSALLDGLDMDDAGAVFEAIVVASPGGLGSAEEHDVREPPKVGVLEAMRAAAGRDRIARQYVTRFEDVFDTGLAALEAAFARGERGVWPTVFAYMAFLAGFPDSHVARKHGGETAQRIQEEAAAVKAALDAADDDQARLRLLLDFDSRLKARNVNPGTSADLTVASLFVHILHQRLA</sequence>
<gene>
    <name evidence="1" type="ORF">MAXJ12_13466</name>
</gene>
<evidence type="ECO:0000313" key="1">
    <source>
        <dbReference type="EMBL" id="EHK56737.1"/>
    </source>
</evidence>
<dbReference type="Pfam" id="PF01874">
    <property type="entry name" value="CitG"/>
    <property type="match status" value="1"/>
</dbReference>
<keyword evidence="2" id="KW-1185">Reference proteome</keyword>
<reference evidence="1 2" key="1">
    <citation type="journal article" date="2012" name="J. Bacteriol.">
        <title>Draft Genome Sequence of Mesorhizobium alhagi CCNWXJ12-2T, a Novel Salt-Resistant Species Isolated from the Desert of Northwestern China.</title>
        <authorList>
            <person name="Zhou M."/>
            <person name="Chen W."/>
            <person name="Chen H."/>
            <person name="Wei G."/>
        </authorList>
    </citation>
    <scope>NUCLEOTIDE SEQUENCE [LARGE SCALE GENOMIC DNA]</scope>
    <source>
        <strain evidence="1 2">CCNWXJ12-2</strain>
    </source>
</reference>
<dbReference type="PANTHER" id="PTHR42280:SF1">
    <property type="entry name" value="CITG FAMILY PROTEIN"/>
    <property type="match status" value="1"/>
</dbReference>
<accession>H0HRA8</accession>
<dbReference type="GO" id="GO:0046917">
    <property type="term" value="F:triphosphoribosyl-dephospho-CoA synthase activity"/>
    <property type="evidence" value="ECO:0007669"/>
    <property type="project" value="InterPro"/>
</dbReference>
<dbReference type="EMBL" id="AHAM01000104">
    <property type="protein sequence ID" value="EHK56737.1"/>
    <property type="molecule type" value="Genomic_DNA"/>
</dbReference>
<evidence type="ECO:0000313" key="2">
    <source>
        <dbReference type="Proteomes" id="UP000003250"/>
    </source>
</evidence>
<dbReference type="RefSeq" id="WP_008836318.1">
    <property type="nucleotide sequence ID" value="NZ_AHAM01000104.1"/>
</dbReference>
<dbReference type="GO" id="GO:0005524">
    <property type="term" value="F:ATP binding"/>
    <property type="evidence" value="ECO:0007669"/>
    <property type="project" value="InterPro"/>
</dbReference>
<dbReference type="InterPro" id="IPR002736">
    <property type="entry name" value="CitG"/>
</dbReference>
<protein>
    <submittedName>
        <fullName evidence="1">Triphosphoribosyl-dephospho-CoA protein</fullName>
    </submittedName>
</protein>
<proteinExistence type="predicted"/>
<dbReference type="AlphaFoldDB" id="H0HRA8"/>
<organism evidence="1 2">
    <name type="scientific">Mesorhizobium alhagi CCNWXJ12-2</name>
    <dbReference type="NCBI Taxonomy" id="1107882"/>
    <lineage>
        <taxon>Bacteria</taxon>
        <taxon>Pseudomonadati</taxon>
        <taxon>Pseudomonadota</taxon>
        <taxon>Alphaproteobacteria</taxon>
        <taxon>Hyphomicrobiales</taxon>
        <taxon>Phyllobacteriaceae</taxon>
        <taxon>Allomesorhizobium</taxon>
    </lineage>
</organism>
<dbReference type="Gene3D" id="1.10.4200.10">
    <property type="entry name" value="Triphosphoribosyl-dephospho-CoA protein"/>
    <property type="match status" value="1"/>
</dbReference>
<dbReference type="PATRIC" id="fig|1107882.3.peg.2627"/>
<dbReference type="Proteomes" id="UP000003250">
    <property type="component" value="Unassembled WGS sequence"/>
</dbReference>
<dbReference type="OrthoDB" id="8525901at2"/>